<organism evidence="1 2">
    <name type="scientific">Butyrivibrio hungatei</name>
    <dbReference type="NCBI Taxonomy" id="185008"/>
    <lineage>
        <taxon>Bacteria</taxon>
        <taxon>Bacillati</taxon>
        <taxon>Bacillota</taxon>
        <taxon>Clostridia</taxon>
        <taxon>Lachnospirales</taxon>
        <taxon>Lachnospiraceae</taxon>
        <taxon>Butyrivibrio</taxon>
    </lineage>
</organism>
<reference evidence="2" key="1">
    <citation type="submission" date="2016-10" db="EMBL/GenBank/DDBJ databases">
        <authorList>
            <person name="Varghese N."/>
            <person name="Submissions S."/>
        </authorList>
    </citation>
    <scope>NUCLEOTIDE SEQUENCE [LARGE SCALE GENOMIC DNA]</scope>
    <source>
        <strain evidence="2">XBD2006</strain>
    </source>
</reference>
<dbReference type="InterPro" id="IPR025906">
    <property type="entry name" value="YjfB_motility"/>
</dbReference>
<proteinExistence type="predicted"/>
<dbReference type="Pfam" id="PF14070">
    <property type="entry name" value="YjfB_motility"/>
    <property type="match status" value="1"/>
</dbReference>
<dbReference type="EMBL" id="FMUR01000006">
    <property type="protein sequence ID" value="SCY01320.1"/>
    <property type="molecule type" value="Genomic_DNA"/>
</dbReference>
<dbReference type="OrthoDB" id="1924973at2"/>
<keyword evidence="2" id="KW-1185">Reference proteome</keyword>
<sequence>MDIPSLSMALSQNRVLTDVGVAMLSKNLDTMEAAGQNMIAGIESVSETSVNPNIGSNIDISL</sequence>
<dbReference type="RefSeq" id="WP_074461804.1">
    <property type="nucleotide sequence ID" value="NZ_FMUR01000006.1"/>
</dbReference>
<protein>
    <submittedName>
        <fullName evidence="1">Putative motility protein</fullName>
    </submittedName>
</protein>
<dbReference type="AlphaFoldDB" id="A0A1G5CG75"/>
<gene>
    <name evidence="1" type="ORF">SAMN02910451_01107</name>
</gene>
<accession>A0A1G5CG75</accession>
<name>A0A1G5CG75_9FIRM</name>
<evidence type="ECO:0000313" key="1">
    <source>
        <dbReference type="EMBL" id="SCY01320.1"/>
    </source>
</evidence>
<evidence type="ECO:0000313" key="2">
    <source>
        <dbReference type="Proteomes" id="UP000183047"/>
    </source>
</evidence>
<dbReference type="Proteomes" id="UP000183047">
    <property type="component" value="Unassembled WGS sequence"/>
</dbReference>